<dbReference type="PANTHER" id="PTHR40388">
    <property type="entry name" value="BRYOPORIN"/>
    <property type="match status" value="1"/>
</dbReference>
<organism evidence="6 7">
    <name type="scientific">Batillaria attramentaria</name>
    <dbReference type="NCBI Taxonomy" id="370345"/>
    <lineage>
        <taxon>Eukaryota</taxon>
        <taxon>Metazoa</taxon>
        <taxon>Spiralia</taxon>
        <taxon>Lophotrochozoa</taxon>
        <taxon>Mollusca</taxon>
        <taxon>Gastropoda</taxon>
        <taxon>Caenogastropoda</taxon>
        <taxon>Sorbeoconcha</taxon>
        <taxon>Cerithioidea</taxon>
        <taxon>Batillariidae</taxon>
        <taxon>Batillaria</taxon>
    </lineage>
</organism>
<comment type="subcellular location">
    <subcellularLocation>
        <location evidence="2">Nematocyst</location>
    </subcellularLocation>
    <subcellularLocation>
        <location evidence="1">Target cell membrane</location>
    </subcellularLocation>
</comment>
<dbReference type="GO" id="GO:0042151">
    <property type="term" value="C:nematocyst"/>
    <property type="evidence" value="ECO:0007669"/>
    <property type="project" value="UniProtKB-SubCell"/>
</dbReference>
<evidence type="ECO:0000256" key="4">
    <source>
        <dbReference type="ARBA" id="ARBA00023298"/>
    </source>
</evidence>
<proteinExistence type="predicted"/>
<reference evidence="6 7" key="1">
    <citation type="journal article" date="2023" name="Sci. Data">
        <title>Genome assembly of the Korean intertidal mud-creeper Batillaria attramentaria.</title>
        <authorList>
            <person name="Patra A.K."/>
            <person name="Ho P.T."/>
            <person name="Jun S."/>
            <person name="Lee S.J."/>
            <person name="Kim Y."/>
            <person name="Won Y.J."/>
        </authorList>
    </citation>
    <scope>NUCLEOTIDE SEQUENCE [LARGE SCALE GENOMIC DNA]</scope>
    <source>
        <strain evidence="6">Wonlab-2016</strain>
    </source>
</reference>
<evidence type="ECO:0000313" key="7">
    <source>
        <dbReference type="Proteomes" id="UP001519460"/>
    </source>
</evidence>
<dbReference type="AlphaFoldDB" id="A0ABD0L7X8"/>
<sequence length="206" mass="23233">MIAAAAQVVSAGTSLIGTSVGAMLNDGYRVTCVISVENWTRFPLVYPDTRIHGGRLSKPPRAILPSSREAMVARKTGLTATGSYGTVSWLIRGLNRRVYVMWDAPFSFDFHENELSVGLSKPGHIDHPSGRTAYDLMYYGGSRDADWMEFRRRVFWRSLSPVIYRDDRIEIVGTMSNTHDVEVDITVRPKRHEDLAAPIRMRMNQN</sequence>
<evidence type="ECO:0000256" key="1">
    <source>
        <dbReference type="ARBA" id="ARBA00004175"/>
    </source>
</evidence>
<gene>
    <name evidence="6" type="ORF">BaRGS_00013449</name>
</gene>
<accession>A0ABD0L7X8</accession>
<dbReference type="GO" id="GO:0044218">
    <property type="term" value="C:other organism cell membrane"/>
    <property type="evidence" value="ECO:0007669"/>
    <property type="project" value="UniProtKB-KW"/>
</dbReference>
<protein>
    <submittedName>
        <fullName evidence="6">Uncharacterized protein</fullName>
    </submittedName>
</protein>
<evidence type="ECO:0000313" key="6">
    <source>
        <dbReference type="EMBL" id="KAK7495267.1"/>
    </source>
</evidence>
<dbReference type="Proteomes" id="UP001519460">
    <property type="component" value="Unassembled WGS sequence"/>
</dbReference>
<dbReference type="Gene3D" id="2.60.270.20">
    <property type="entry name" value="Cytolysin/lectin"/>
    <property type="match status" value="1"/>
</dbReference>
<keyword evidence="4" id="KW-0472">Membrane</keyword>
<comment type="caution">
    <text evidence="6">The sequence shown here is derived from an EMBL/GenBank/DDBJ whole genome shotgun (WGS) entry which is preliminary data.</text>
</comment>
<dbReference type="SUPFAM" id="SSF63724">
    <property type="entry name" value="Cytolysin/lectin"/>
    <property type="match status" value="1"/>
</dbReference>
<dbReference type="EMBL" id="JACVVK020000076">
    <property type="protein sequence ID" value="KAK7495267.1"/>
    <property type="molecule type" value="Genomic_DNA"/>
</dbReference>
<keyword evidence="7" id="KW-1185">Reference proteome</keyword>
<dbReference type="InterPro" id="IPR050677">
    <property type="entry name" value="Actinoporin_PFT"/>
</dbReference>
<dbReference type="PANTHER" id="PTHR40388:SF1">
    <property type="entry name" value="BRYOPORIN"/>
    <property type="match status" value="1"/>
</dbReference>
<keyword evidence="5" id="KW-0166">Nematocyst</keyword>
<evidence type="ECO:0000256" key="3">
    <source>
        <dbReference type="ARBA" id="ARBA00022537"/>
    </source>
</evidence>
<dbReference type="InterPro" id="IPR015926">
    <property type="entry name" value="Cytolysin/lectin"/>
</dbReference>
<evidence type="ECO:0000256" key="2">
    <source>
        <dbReference type="ARBA" id="ARBA00004532"/>
    </source>
</evidence>
<keyword evidence="4" id="KW-1053">Target membrane</keyword>
<evidence type="ECO:0000256" key="5">
    <source>
        <dbReference type="ARBA" id="ARBA00023331"/>
    </source>
</evidence>
<name>A0ABD0L7X8_9CAEN</name>
<keyword evidence="3" id="KW-1052">Target cell membrane</keyword>